<feature type="transmembrane region" description="Helical" evidence="2">
    <location>
        <begin position="39"/>
        <end position="60"/>
    </location>
</feature>
<keyword evidence="4" id="KW-1185">Reference proteome</keyword>
<accession>A0A834I7J0</accession>
<feature type="compositionally biased region" description="Polar residues" evidence="1">
    <location>
        <begin position="327"/>
        <end position="337"/>
    </location>
</feature>
<organism evidence="3 4">
    <name type="scientific">Rhynchophorus ferrugineus</name>
    <name type="common">Red palm weevil</name>
    <name type="synonym">Curculio ferrugineus</name>
    <dbReference type="NCBI Taxonomy" id="354439"/>
    <lineage>
        <taxon>Eukaryota</taxon>
        <taxon>Metazoa</taxon>
        <taxon>Ecdysozoa</taxon>
        <taxon>Arthropoda</taxon>
        <taxon>Hexapoda</taxon>
        <taxon>Insecta</taxon>
        <taxon>Pterygota</taxon>
        <taxon>Neoptera</taxon>
        <taxon>Endopterygota</taxon>
        <taxon>Coleoptera</taxon>
        <taxon>Polyphaga</taxon>
        <taxon>Cucujiformia</taxon>
        <taxon>Curculionidae</taxon>
        <taxon>Dryophthorinae</taxon>
        <taxon>Rhynchophorus</taxon>
    </lineage>
</organism>
<evidence type="ECO:0000313" key="4">
    <source>
        <dbReference type="Proteomes" id="UP000625711"/>
    </source>
</evidence>
<name>A0A834I7J0_RHYFE</name>
<reference evidence="3" key="1">
    <citation type="submission" date="2020-08" db="EMBL/GenBank/DDBJ databases">
        <title>Genome sequencing and assembly of the red palm weevil Rhynchophorus ferrugineus.</title>
        <authorList>
            <person name="Dias G.B."/>
            <person name="Bergman C.M."/>
            <person name="Manee M."/>
        </authorList>
    </citation>
    <scope>NUCLEOTIDE SEQUENCE</scope>
    <source>
        <strain evidence="3">AA-2017</strain>
        <tissue evidence="3">Whole larva</tissue>
    </source>
</reference>
<sequence>MYEETALPIRSKLRISSGSNTRIYFIRNSTSRSLIFLKYFETIISLFCLGLAIATFNILLTNIMERTILFGLNSCSLILTTVEILYLNFNSYIPVILQVLNSFINSGLFLTCVILLHRSQSSHVIMKTMTITNGTGSIVCLVDFICKIVISIYLNQTTRIKTVKDVGVSAFMPFPLSHKPRQPRSVVTATPITYGGTFPIGKDQPPFLAQDRNPPKEIPYYNDKGNRYKNNYKYEFDEYFTLERLPKNKIIQTHLEQENKSTTTTFATLHLEEERRKKSPWTCSTPTSSRKFEAKKYSPMSTPITYSGTFAVNKELVPITPQNISLSESPRISPRTTNRLHKKAKEGFSSKSEGSSPRRLGNISEERFSQTLSSGNCSMKRSNRNIVSNTTLPGLVLDDVNYIQHKRMKLNEIKDLPM</sequence>
<feature type="transmembrane region" description="Helical" evidence="2">
    <location>
        <begin position="67"/>
        <end position="89"/>
    </location>
</feature>
<evidence type="ECO:0000256" key="1">
    <source>
        <dbReference type="SAM" id="MobiDB-lite"/>
    </source>
</evidence>
<feature type="transmembrane region" description="Helical" evidence="2">
    <location>
        <begin position="95"/>
        <end position="116"/>
    </location>
</feature>
<evidence type="ECO:0000313" key="3">
    <source>
        <dbReference type="EMBL" id="KAF7274087.1"/>
    </source>
</evidence>
<dbReference type="AlphaFoldDB" id="A0A834I7J0"/>
<keyword evidence="2" id="KW-0812">Transmembrane</keyword>
<evidence type="ECO:0000256" key="2">
    <source>
        <dbReference type="SAM" id="Phobius"/>
    </source>
</evidence>
<dbReference type="OrthoDB" id="6775781at2759"/>
<proteinExistence type="predicted"/>
<dbReference type="Proteomes" id="UP000625711">
    <property type="component" value="Unassembled WGS sequence"/>
</dbReference>
<protein>
    <submittedName>
        <fullName evidence="3">Uncharacterized protein</fullName>
    </submittedName>
</protein>
<feature type="region of interest" description="Disordered" evidence="1">
    <location>
        <begin position="327"/>
        <end position="366"/>
    </location>
</feature>
<comment type="caution">
    <text evidence="3">The sequence shown here is derived from an EMBL/GenBank/DDBJ whole genome shotgun (WGS) entry which is preliminary data.</text>
</comment>
<keyword evidence="2" id="KW-0472">Membrane</keyword>
<dbReference type="EMBL" id="JAACXV010013101">
    <property type="protein sequence ID" value="KAF7274087.1"/>
    <property type="molecule type" value="Genomic_DNA"/>
</dbReference>
<keyword evidence="2" id="KW-1133">Transmembrane helix</keyword>
<feature type="transmembrane region" description="Helical" evidence="2">
    <location>
        <begin position="136"/>
        <end position="154"/>
    </location>
</feature>
<gene>
    <name evidence="3" type="ORF">GWI33_013231</name>
</gene>